<comment type="similarity">
    <text evidence="2">Belongs to the bacterial solute-binding protein 8 family.</text>
</comment>
<dbReference type="CDD" id="cd01146">
    <property type="entry name" value="FhuD"/>
    <property type="match status" value="1"/>
</dbReference>
<dbReference type="RefSeq" id="WP_004600687.1">
    <property type="nucleotide sequence ID" value="NZ_HF541866.1"/>
</dbReference>
<dbReference type="InterPro" id="IPR051313">
    <property type="entry name" value="Bact_iron-sidero_bind"/>
</dbReference>
<evidence type="ECO:0000256" key="2">
    <source>
        <dbReference type="ARBA" id="ARBA00008814"/>
    </source>
</evidence>
<sequence>MTMTTDGSPSGLWGLGARARRWAAAGAAVALVGCGAAACSSEGEDANAGGGEVTTIEHALGTATIEGKPERVVTLGQGSAETAIALGVTPVAMEEYEWGADESGYLPWVKEAVEEQGEELPELVKGMEELSAEEILGYEPDLILAPFSGITQEQYDQLSEIAPTVAYPKDPWTITWDEQIETVATALGEKDRVDELIDDIEGEFAAAEKPEYSDTTFSFIYNLGGAGEYGIFMPTEQRVEFVSKLGLKVDDVVEEFRGETVTGTDSAPISAENLDQLNSSDIIFTFYLSPEVREELHADPTYSRIEAIDKGAEVAPEDQSVVTASSLINPLTVPWVLDTYTALIDEAIANAQA</sequence>
<name>I7IX25_9CORY</name>
<dbReference type="Pfam" id="PF01497">
    <property type="entry name" value="Peripla_BP_2"/>
    <property type="match status" value="1"/>
</dbReference>
<evidence type="ECO:0000313" key="9">
    <source>
        <dbReference type="Proteomes" id="UP000011016"/>
    </source>
</evidence>
<dbReference type="AlphaFoldDB" id="I7IX25"/>
<dbReference type="eggNOG" id="COG0614">
    <property type="taxonomic scope" value="Bacteria"/>
</dbReference>
<dbReference type="Gene3D" id="3.40.50.1980">
    <property type="entry name" value="Nitrogenase molybdenum iron protein domain"/>
    <property type="match status" value="2"/>
</dbReference>
<dbReference type="Proteomes" id="UP000006078">
    <property type="component" value="Unassembled WGS sequence"/>
</dbReference>
<reference evidence="7 8" key="2">
    <citation type="submission" date="2012-08" db="EMBL/GenBank/DDBJ databases">
        <title>The Genome Sequence of Turicella otitidis ATCC 51513.</title>
        <authorList>
            <consortium name="The Broad Institute Genome Sequencing Platform"/>
            <person name="Earl A."/>
            <person name="Ward D."/>
            <person name="Feldgarden M."/>
            <person name="Gevers D."/>
            <person name="Huys G."/>
            <person name="Walker B."/>
            <person name="Young S.K."/>
            <person name="Zeng Q."/>
            <person name="Gargeya S."/>
            <person name="Fitzgerald M."/>
            <person name="Haas B."/>
            <person name="Abouelleil A."/>
            <person name="Alvarado L."/>
            <person name="Arachchi H.M."/>
            <person name="Berlin A.M."/>
            <person name="Chapman S.B."/>
            <person name="Goldberg J."/>
            <person name="Griggs A."/>
            <person name="Gujja S."/>
            <person name="Hansen M."/>
            <person name="Howarth C."/>
            <person name="Imamovic A."/>
            <person name="Larimer J."/>
            <person name="McCowen C."/>
            <person name="Montmayeur A."/>
            <person name="Murphy C."/>
            <person name="Neiman D."/>
            <person name="Pearson M."/>
            <person name="Priest M."/>
            <person name="Roberts A."/>
            <person name="Saif S."/>
            <person name="Shea T."/>
            <person name="Sisk P."/>
            <person name="Sykes S."/>
            <person name="Wortman J."/>
            <person name="Nusbaum C."/>
            <person name="Birren B."/>
        </authorList>
    </citation>
    <scope>NUCLEOTIDE SEQUENCE [LARGE SCALE GENOMIC DNA]</scope>
    <source>
        <strain evidence="7 8">ATCC 51513</strain>
    </source>
</reference>
<gene>
    <name evidence="6" type="primary">ysuA</name>
    <name evidence="6" type="ORF">BN46_0716</name>
    <name evidence="7" type="ORF">HMPREF9719_00797</name>
</gene>
<evidence type="ECO:0000313" key="8">
    <source>
        <dbReference type="Proteomes" id="UP000006078"/>
    </source>
</evidence>
<dbReference type="GO" id="GO:1901678">
    <property type="term" value="P:iron coordination entity transport"/>
    <property type="evidence" value="ECO:0007669"/>
    <property type="project" value="UniProtKB-ARBA"/>
</dbReference>
<dbReference type="GO" id="GO:0030288">
    <property type="term" value="C:outer membrane-bounded periplasmic space"/>
    <property type="evidence" value="ECO:0007669"/>
    <property type="project" value="TreeGrafter"/>
</dbReference>
<comment type="subcellular location">
    <subcellularLocation>
        <location evidence="1">Cell envelope</location>
    </subcellularLocation>
</comment>
<dbReference type="OrthoDB" id="1846031at2"/>
<dbReference type="EMBL" id="AHAE01000036">
    <property type="protein sequence ID" value="EJZ82276.1"/>
    <property type="molecule type" value="Genomic_DNA"/>
</dbReference>
<keyword evidence="3" id="KW-0813">Transport</keyword>
<dbReference type="STRING" id="29321.AAV33_02540"/>
<organism evidence="6 9">
    <name type="scientific">Corynebacterium otitidis ATCC 51513</name>
    <dbReference type="NCBI Taxonomy" id="883169"/>
    <lineage>
        <taxon>Bacteria</taxon>
        <taxon>Bacillati</taxon>
        <taxon>Actinomycetota</taxon>
        <taxon>Actinomycetes</taxon>
        <taxon>Mycobacteriales</taxon>
        <taxon>Corynebacteriaceae</taxon>
        <taxon>Corynebacterium</taxon>
    </lineage>
</organism>
<keyword evidence="8" id="KW-1185">Reference proteome</keyword>
<evidence type="ECO:0000259" key="5">
    <source>
        <dbReference type="PROSITE" id="PS50983"/>
    </source>
</evidence>
<evidence type="ECO:0000313" key="7">
    <source>
        <dbReference type="EMBL" id="EJZ82276.1"/>
    </source>
</evidence>
<dbReference type="EMBL" id="CAJZ01000103">
    <property type="protein sequence ID" value="CCI83448.1"/>
    <property type="molecule type" value="Genomic_DNA"/>
</dbReference>
<evidence type="ECO:0000256" key="4">
    <source>
        <dbReference type="ARBA" id="ARBA00022729"/>
    </source>
</evidence>
<dbReference type="PANTHER" id="PTHR30532:SF24">
    <property type="entry name" value="FERRIC ENTEROBACTIN-BINDING PERIPLASMIC PROTEIN FEPB"/>
    <property type="match status" value="1"/>
</dbReference>
<protein>
    <submittedName>
        <fullName evidence="6">Iron complex transport system substrate-binding protein</fullName>
    </submittedName>
</protein>
<keyword evidence="4" id="KW-0732">Signal</keyword>
<evidence type="ECO:0000256" key="3">
    <source>
        <dbReference type="ARBA" id="ARBA00022448"/>
    </source>
</evidence>
<dbReference type="PANTHER" id="PTHR30532">
    <property type="entry name" value="IRON III DICITRATE-BINDING PERIPLASMIC PROTEIN"/>
    <property type="match status" value="1"/>
</dbReference>
<proteinExistence type="inferred from homology"/>
<dbReference type="SUPFAM" id="SSF53807">
    <property type="entry name" value="Helical backbone' metal receptor"/>
    <property type="match status" value="1"/>
</dbReference>
<evidence type="ECO:0000256" key="1">
    <source>
        <dbReference type="ARBA" id="ARBA00004196"/>
    </source>
</evidence>
<dbReference type="PATRIC" id="fig|883169.3.peg.765"/>
<evidence type="ECO:0000313" key="6">
    <source>
        <dbReference type="EMBL" id="CCI83448.1"/>
    </source>
</evidence>
<accession>I7IX25</accession>
<reference evidence="6 9" key="1">
    <citation type="journal article" date="2012" name="J. Bacteriol.">
        <title>Draft Genome Sequence of Turicella otitidis ATCC 51513, Isolated from Middle Ear Fluid from a Child with Otitis Media.</title>
        <authorList>
            <person name="Brinkrolf K."/>
            <person name="Schneider J."/>
            <person name="Knecht M."/>
            <person name="Ruckert C."/>
            <person name="Tauch A."/>
        </authorList>
    </citation>
    <scope>NUCLEOTIDE SEQUENCE [LARGE SCALE GENOMIC DNA]</scope>
    <source>
        <strain evidence="6 9">ATCC 51513</strain>
    </source>
</reference>
<dbReference type="HOGENOM" id="CLU_038034_1_1_11"/>
<dbReference type="InterPro" id="IPR002491">
    <property type="entry name" value="ABC_transptr_periplasmic_BD"/>
</dbReference>
<dbReference type="Proteomes" id="UP000011016">
    <property type="component" value="Unassembled WGS sequence"/>
</dbReference>
<feature type="domain" description="Fe/B12 periplasmic-binding" evidence="5">
    <location>
        <begin position="71"/>
        <end position="348"/>
    </location>
</feature>
<comment type="caution">
    <text evidence="6">The sequence shown here is derived from an EMBL/GenBank/DDBJ whole genome shotgun (WGS) entry which is preliminary data.</text>
</comment>
<dbReference type="PROSITE" id="PS50983">
    <property type="entry name" value="FE_B12_PBP"/>
    <property type="match status" value="1"/>
</dbReference>